<dbReference type="InterPro" id="IPR006638">
    <property type="entry name" value="Elp3/MiaA/NifB-like_rSAM"/>
</dbReference>
<dbReference type="PANTHER" id="PTHR42731">
    <property type="entry name" value="SLL1084 PROTEIN"/>
    <property type="match status" value="1"/>
</dbReference>
<dbReference type="InterPro" id="IPR007197">
    <property type="entry name" value="rSAM"/>
</dbReference>
<dbReference type="Pfam" id="PF19864">
    <property type="entry name" value="Radical_SAM_N2"/>
    <property type="match status" value="1"/>
</dbReference>
<protein>
    <recommendedName>
        <fullName evidence="1">Radical SAM core domain-containing protein</fullName>
    </recommendedName>
</protein>
<dbReference type="PROSITE" id="PS51918">
    <property type="entry name" value="RADICAL_SAM"/>
    <property type="match status" value="1"/>
</dbReference>
<dbReference type="AlphaFoldDB" id="A0A1F4T750"/>
<dbReference type="GO" id="GO:0003824">
    <property type="term" value="F:catalytic activity"/>
    <property type="evidence" value="ECO:0007669"/>
    <property type="project" value="InterPro"/>
</dbReference>
<dbReference type="InterPro" id="IPR045784">
    <property type="entry name" value="Radical_SAM_N2"/>
</dbReference>
<dbReference type="Gene3D" id="3.80.30.20">
    <property type="entry name" value="tm_1862 like domain"/>
    <property type="match status" value="1"/>
</dbReference>
<evidence type="ECO:0000259" key="1">
    <source>
        <dbReference type="PROSITE" id="PS51918"/>
    </source>
</evidence>
<dbReference type="PANTHER" id="PTHR42731:SF1">
    <property type="entry name" value="RADICAL SAM DOMAIN PROTEIN"/>
    <property type="match status" value="1"/>
</dbReference>
<dbReference type="SMART" id="SM00729">
    <property type="entry name" value="Elp3"/>
    <property type="match status" value="1"/>
</dbReference>
<dbReference type="Pfam" id="PF04055">
    <property type="entry name" value="Radical_SAM"/>
    <property type="match status" value="1"/>
</dbReference>
<dbReference type="SFLD" id="SFLDG01082">
    <property type="entry name" value="B12-binding_domain_containing"/>
    <property type="match status" value="1"/>
</dbReference>
<dbReference type="CDD" id="cd01335">
    <property type="entry name" value="Radical_SAM"/>
    <property type="match status" value="1"/>
</dbReference>
<dbReference type="SUPFAM" id="SSF102114">
    <property type="entry name" value="Radical SAM enzymes"/>
    <property type="match status" value="1"/>
</dbReference>
<dbReference type="InterPro" id="IPR058240">
    <property type="entry name" value="rSAM_sf"/>
</dbReference>
<reference evidence="2 3" key="1">
    <citation type="journal article" date="2016" name="Nat. Commun.">
        <title>Thousands of microbial genomes shed light on interconnected biogeochemical processes in an aquifer system.</title>
        <authorList>
            <person name="Anantharaman K."/>
            <person name="Brown C.T."/>
            <person name="Hug L.A."/>
            <person name="Sharon I."/>
            <person name="Castelle C.J."/>
            <person name="Probst A.J."/>
            <person name="Thomas B.C."/>
            <person name="Singh A."/>
            <person name="Wilkins M.J."/>
            <person name="Karaoz U."/>
            <person name="Brodie E.L."/>
            <person name="Williams K.H."/>
            <person name="Hubbard S.S."/>
            <person name="Banfield J.F."/>
        </authorList>
    </citation>
    <scope>NUCLEOTIDE SEQUENCE [LARGE SCALE GENOMIC DNA]</scope>
</reference>
<accession>A0A1F4T750</accession>
<dbReference type="InterPro" id="IPR023404">
    <property type="entry name" value="rSAM_horseshoe"/>
</dbReference>
<name>A0A1F4T750_UNCSA</name>
<dbReference type="Proteomes" id="UP000178602">
    <property type="component" value="Unassembled WGS sequence"/>
</dbReference>
<gene>
    <name evidence="2" type="ORF">A3K49_06140</name>
</gene>
<evidence type="ECO:0000313" key="2">
    <source>
        <dbReference type="EMBL" id="OGC28528.1"/>
    </source>
</evidence>
<proteinExistence type="predicted"/>
<dbReference type="SFLD" id="SFLDS00029">
    <property type="entry name" value="Radical_SAM"/>
    <property type="match status" value="1"/>
</dbReference>
<feature type="domain" description="Radical SAM core" evidence="1">
    <location>
        <begin position="226"/>
        <end position="458"/>
    </location>
</feature>
<comment type="caution">
    <text evidence="2">The sequence shown here is derived from an EMBL/GenBank/DDBJ whole genome shotgun (WGS) entry which is preliminary data.</text>
</comment>
<dbReference type="GO" id="GO:0051536">
    <property type="term" value="F:iron-sulfur cluster binding"/>
    <property type="evidence" value="ECO:0007669"/>
    <property type="project" value="InterPro"/>
</dbReference>
<dbReference type="EMBL" id="MEUG01000001">
    <property type="protein sequence ID" value="OGC28528.1"/>
    <property type="molecule type" value="Genomic_DNA"/>
</dbReference>
<dbReference type="Gene3D" id="3.40.50.280">
    <property type="entry name" value="Cobalamin-binding domain"/>
    <property type="match status" value="1"/>
</dbReference>
<sequence length="549" mass="62757">MRELIEAILPTVLRPSRYIGNEINAVHKEWHDQLKVAIAYPDLYEIGMSNLAVQILYHILNARADVIAERVFAPWGDMEAALTANRLPLFTLESWKPLNEFNLIGFSLGYELNYTNVVNMLKLGRIPLHRTEREETDPLIFAGGPSLFNPEPVIDLFDFIVIGEAEEAIVEIIEAAKQTTRKEKLEALSKIEGVFVPGHSVTVTKRHIKDLSSVPYPTQPIIPFTEPVHDRAVIEIMRGCKWGCKFCQAGWTTRPVREKKLETLIDQAEEIVKKTGYEELSLISLSSSDHSKIEELAKELATRNEKRRVNIALPSMRTNSFSVKLAHEVARVRSSSITIAPETGSQRLRDYIGKKMTEENIMESVQAVFASGIEAVKLYFMIGLPTETEEDLLEIGQLARKIFEVGRCHTRRVRVTVNLSTFIPKPHTPFQWERQITINETLQKQRLIKESIRQKFIDVRWHQAEASFLEGVFSRGDARLLPVIEKAWELGARLDAWSEFFDFDRWLKAFADCGIDPTDYLRQRSKDEPLPWDYIDSGVSKEQLIASTN</sequence>
<organism evidence="2 3">
    <name type="scientific">candidate division WOR-1 bacterium RIFOXYC12_FULL_54_18</name>
    <dbReference type="NCBI Taxonomy" id="1802584"/>
    <lineage>
        <taxon>Bacteria</taxon>
        <taxon>Bacillati</taxon>
        <taxon>Saganbacteria</taxon>
    </lineage>
</organism>
<evidence type="ECO:0000313" key="3">
    <source>
        <dbReference type="Proteomes" id="UP000178602"/>
    </source>
</evidence>